<dbReference type="EnsemblMetazoa" id="G7113.3">
    <property type="protein sequence ID" value="G7113.3:cds"/>
    <property type="gene ID" value="G7113"/>
</dbReference>
<dbReference type="AlphaFoldDB" id="A0A8W8NIK8"/>
<name>A0A8W8NIK8_MAGGI</name>
<keyword evidence="1" id="KW-1133">Transmembrane helix</keyword>
<protein>
    <submittedName>
        <fullName evidence="2">Uncharacterized protein</fullName>
    </submittedName>
</protein>
<dbReference type="Proteomes" id="UP000005408">
    <property type="component" value="Unassembled WGS sequence"/>
</dbReference>
<dbReference type="Gene3D" id="2.170.300.10">
    <property type="entry name" value="Tie2 ligand-binding domain superfamily"/>
    <property type="match status" value="1"/>
</dbReference>
<dbReference type="EnsemblMetazoa" id="G7113.4">
    <property type="protein sequence ID" value="G7113.4:cds"/>
    <property type="gene ID" value="G7113"/>
</dbReference>
<keyword evidence="3" id="KW-1185">Reference proteome</keyword>
<keyword evidence="1" id="KW-0812">Transmembrane</keyword>
<keyword evidence="1" id="KW-0472">Membrane</keyword>
<accession>A0A8W8NIK8</accession>
<proteinExistence type="predicted"/>
<evidence type="ECO:0000313" key="2">
    <source>
        <dbReference type="EnsemblMetazoa" id="G7113.5:cds"/>
    </source>
</evidence>
<evidence type="ECO:0000256" key="1">
    <source>
        <dbReference type="SAM" id="Phobius"/>
    </source>
</evidence>
<dbReference type="EnsemblMetazoa" id="G7113.5">
    <property type="protein sequence ID" value="G7113.5:cds"/>
    <property type="gene ID" value="G7113"/>
</dbReference>
<reference evidence="2" key="1">
    <citation type="submission" date="2022-08" db="UniProtKB">
        <authorList>
            <consortium name="EnsemblMetazoa"/>
        </authorList>
    </citation>
    <scope>IDENTIFICATION</scope>
    <source>
        <strain evidence="2">05x7-T-G4-1.051#20</strain>
    </source>
</reference>
<organism evidence="2 3">
    <name type="scientific">Magallana gigas</name>
    <name type="common">Pacific oyster</name>
    <name type="synonym">Crassostrea gigas</name>
    <dbReference type="NCBI Taxonomy" id="29159"/>
    <lineage>
        <taxon>Eukaryota</taxon>
        <taxon>Metazoa</taxon>
        <taxon>Spiralia</taxon>
        <taxon>Lophotrochozoa</taxon>
        <taxon>Mollusca</taxon>
        <taxon>Bivalvia</taxon>
        <taxon>Autobranchia</taxon>
        <taxon>Pteriomorphia</taxon>
        <taxon>Ostreida</taxon>
        <taxon>Ostreoidea</taxon>
        <taxon>Ostreidae</taxon>
        <taxon>Magallana</taxon>
    </lineage>
</organism>
<evidence type="ECO:0000313" key="3">
    <source>
        <dbReference type="Proteomes" id="UP000005408"/>
    </source>
</evidence>
<feature type="transmembrane region" description="Helical" evidence="1">
    <location>
        <begin position="58"/>
        <end position="80"/>
    </location>
</feature>
<sequence length="81" mass="8577">ACLKGYFGTNCSQVCSPNCQPDTCRPTDGWCICAAGLTANNCTIDNLLRKKNTSNSSMLVIGLSVSILINLIFIVCGSLIC</sequence>